<dbReference type="Pfam" id="PF16543">
    <property type="entry name" value="DFRP_C"/>
    <property type="match status" value="1"/>
</dbReference>
<reference evidence="4" key="1">
    <citation type="submission" date="2016-11" db="UniProtKB">
        <authorList>
            <consortium name="WormBaseParasite"/>
        </authorList>
    </citation>
    <scope>IDENTIFICATION</scope>
</reference>
<keyword evidence="3" id="KW-1185">Reference proteome</keyword>
<feature type="domain" description="RWD" evidence="2">
    <location>
        <begin position="10"/>
        <end position="121"/>
    </location>
</feature>
<organism evidence="3 4">
    <name type="scientific">Steinernema glaseri</name>
    <dbReference type="NCBI Taxonomy" id="37863"/>
    <lineage>
        <taxon>Eukaryota</taxon>
        <taxon>Metazoa</taxon>
        <taxon>Ecdysozoa</taxon>
        <taxon>Nematoda</taxon>
        <taxon>Chromadorea</taxon>
        <taxon>Rhabditida</taxon>
        <taxon>Tylenchina</taxon>
        <taxon>Panagrolaimomorpha</taxon>
        <taxon>Strongyloidoidea</taxon>
        <taxon>Steinernematidae</taxon>
        <taxon>Steinernema</taxon>
    </lineage>
</organism>
<dbReference type="InterPro" id="IPR016135">
    <property type="entry name" value="UBQ-conjugating_enzyme/RWD"/>
</dbReference>
<dbReference type="Proteomes" id="UP000095287">
    <property type="component" value="Unplaced"/>
</dbReference>
<dbReference type="GO" id="GO:0033554">
    <property type="term" value="P:cellular response to stress"/>
    <property type="evidence" value="ECO:0007669"/>
    <property type="project" value="UniProtKB-ARBA"/>
</dbReference>
<evidence type="ECO:0000256" key="1">
    <source>
        <dbReference type="SAM" id="Coils"/>
    </source>
</evidence>
<dbReference type="PROSITE" id="PS50908">
    <property type="entry name" value="RWD"/>
    <property type="match status" value="1"/>
</dbReference>
<evidence type="ECO:0000313" key="4">
    <source>
        <dbReference type="WBParaSite" id="L893_g9565.t1"/>
    </source>
</evidence>
<evidence type="ECO:0000259" key="2">
    <source>
        <dbReference type="PROSITE" id="PS50908"/>
    </source>
</evidence>
<feature type="coiled-coil region" evidence="1">
    <location>
        <begin position="80"/>
        <end position="147"/>
    </location>
</feature>
<sequence length="239" mass="27020">MGEHEQTQMEELEALEAIYPNELEILNRTYPNISVVVNLDSHIDGEECEEGEEFEIELKVDLTANYPDEVPNISLGGMEERLSESRIQKLTEELRRVAEENLGMPLVFTVISHLQEQIGHIVNESANEKEEALRAAERREEEEAQKKFEGTRVTVESFLVWKAKFDAELAALKADEVKAREAALAGRLTGRQLFLRDTTLNISDIALIEQSGANDVEVNESLFEDEELDALDLSDSDED</sequence>
<accession>A0A1I8AV82</accession>
<dbReference type="Pfam" id="PF05773">
    <property type="entry name" value="RWD"/>
    <property type="match status" value="1"/>
</dbReference>
<protein>
    <submittedName>
        <fullName evidence="4">RWD domain-containing protein</fullName>
    </submittedName>
</protein>
<dbReference type="InterPro" id="IPR040213">
    <property type="entry name" value="GIR2-like"/>
</dbReference>
<dbReference type="GO" id="GO:0009893">
    <property type="term" value="P:positive regulation of metabolic process"/>
    <property type="evidence" value="ECO:0007669"/>
    <property type="project" value="UniProtKB-ARBA"/>
</dbReference>
<dbReference type="SUPFAM" id="SSF54495">
    <property type="entry name" value="UBC-like"/>
    <property type="match status" value="1"/>
</dbReference>
<keyword evidence="1" id="KW-0175">Coiled coil</keyword>
<dbReference type="AlphaFoldDB" id="A0A1I8AV82"/>
<dbReference type="WBParaSite" id="L893_g9565.t1">
    <property type="protein sequence ID" value="L893_g9565.t1"/>
    <property type="gene ID" value="L893_g9565"/>
</dbReference>
<evidence type="ECO:0000313" key="3">
    <source>
        <dbReference type="Proteomes" id="UP000095287"/>
    </source>
</evidence>
<proteinExistence type="predicted"/>
<dbReference type="GO" id="GO:0010468">
    <property type="term" value="P:regulation of gene expression"/>
    <property type="evidence" value="ECO:0007669"/>
    <property type="project" value="UniProtKB-ARBA"/>
</dbReference>
<dbReference type="PANTHER" id="PTHR12292">
    <property type="entry name" value="RWD DOMAIN-CONTAINING PROTEIN"/>
    <property type="match status" value="1"/>
</dbReference>
<dbReference type="InterPro" id="IPR006575">
    <property type="entry name" value="RWD_dom"/>
</dbReference>
<dbReference type="GO" id="GO:0051246">
    <property type="term" value="P:regulation of protein metabolic process"/>
    <property type="evidence" value="ECO:0007669"/>
    <property type="project" value="UniProtKB-ARBA"/>
</dbReference>
<dbReference type="Gene3D" id="3.10.110.10">
    <property type="entry name" value="Ubiquitin Conjugating Enzyme"/>
    <property type="match status" value="1"/>
</dbReference>
<dbReference type="FunFam" id="3.10.110.10:FF:000050">
    <property type="entry name" value="eIF-2-alpha kinase GCN2"/>
    <property type="match status" value="1"/>
</dbReference>
<dbReference type="InterPro" id="IPR032378">
    <property type="entry name" value="ZC3H15/TMA46_C"/>
</dbReference>
<name>A0A1I8AV82_9BILA</name>
<dbReference type="SMART" id="SM00591">
    <property type="entry name" value="RWD"/>
    <property type="match status" value="1"/>
</dbReference>